<dbReference type="InterPro" id="IPR020568">
    <property type="entry name" value="Ribosomal_Su5_D2-typ_SF"/>
</dbReference>
<dbReference type="InterPro" id="IPR020574">
    <property type="entry name" value="Ribosomal_uS9_CS"/>
</dbReference>
<dbReference type="Gene3D" id="3.30.230.10">
    <property type="match status" value="1"/>
</dbReference>
<dbReference type="AlphaFoldDB" id="A0A1F7IQV9"/>
<gene>
    <name evidence="7" type="ORF">A3B40_05850</name>
</gene>
<comment type="caution">
    <text evidence="7">The sequence shown here is derived from an EMBL/GenBank/DDBJ whole genome shotgun (WGS) entry which is preliminary data.</text>
</comment>
<evidence type="ECO:0000256" key="4">
    <source>
        <dbReference type="RuleBase" id="RU003815"/>
    </source>
</evidence>
<dbReference type="EMBL" id="MGAI01000001">
    <property type="protein sequence ID" value="OGK45744.1"/>
    <property type="molecule type" value="Genomic_DNA"/>
</dbReference>
<accession>A0A1F7IQV9</accession>
<dbReference type="SUPFAM" id="SSF54211">
    <property type="entry name" value="Ribosomal protein S5 domain 2-like"/>
    <property type="match status" value="1"/>
</dbReference>
<keyword evidence="3 4" id="KW-0687">Ribonucleoprotein</keyword>
<dbReference type="PANTHER" id="PTHR21569">
    <property type="entry name" value="RIBOSOMAL PROTEIN S9"/>
    <property type="match status" value="1"/>
</dbReference>
<evidence type="ECO:0000256" key="5">
    <source>
        <dbReference type="RuleBase" id="RU003816"/>
    </source>
</evidence>
<dbReference type="GO" id="GO:0022627">
    <property type="term" value="C:cytosolic small ribosomal subunit"/>
    <property type="evidence" value="ECO:0007669"/>
    <property type="project" value="TreeGrafter"/>
</dbReference>
<evidence type="ECO:0000313" key="7">
    <source>
        <dbReference type="EMBL" id="OGK45744.1"/>
    </source>
</evidence>
<dbReference type="GO" id="GO:0003723">
    <property type="term" value="F:RNA binding"/>
    <property type="evidence" value="ECO:0007669"/>
    <property type="project" value="TreeGrafter"/>
</dbReference>
<name>A0A1F7IQV9_9BACT</name>
<evidence type="ECO:0000256" key="6">
    <source>
        <dbReference type="SAM" id="MobiDB-lite"/>
    </source>
</evidence>
<dbReference type="InterPro" id="IPR000754">
    <property type="entry name" value="Ribosomal_uS9"/>
</dbReference>
<protein>
    <recommendedName>
        <fullName evidence="5">30S ribosomal protein S9</fullName>
    </recommendedName>
</protein>
<dbReference type="Proteomes" id="UP000178040">
    <property type="component" value="Unassembled WGS sequence"/>
</dbReference>
<evidence type="ECO:0000313" key="8">
    <source>
        <dbReference type="Proteomes" id="UP000178040"/>
    </source>
</evidence>
<dbReference type="GO" id="GO:0003735">
    <property type="term" value="F:structural constituent of ribosome"/>
    <property type="evidence" value="ECO:0007669"/>
    <property type="project" value="InterPro"/>
</dbReference>
<evidence type="ECO:0000256" key="1">
    <source>
        <dbReference type="ARBA" id="ARBA00005251"/>
    </source>
</evidence>
<reference evidence="7 8" key="1">
    <citation type="journal article" date="2016" name="Nat. Commun.">
        <title>Thousands of microbial genomes shed light on interconnected biogeochemical processes in an aquifer system.</title>
        <authorList>
            <person name="Anantharaman K."/>
            <person name="Brown C.T."/>
            <person name="Hug L.A."/>
            <person name="Sharon I."/>
            <person name="Castelle C.J."/>
            <person name="Probst A.J."/>
            <person name="Thomas B.C."/>
            <person name="Singh A."/>
            <person name="Wilkins M.J."/>
            <person name="Karaoz U."/>
            <person name="Brodie E.L."/>
            <person name="Williams K.H."/>
            <person name="Hubbard S.S."/>
            <person name="Banfield J.F."/>
        </authorList>
    </citation>
    <scope>NUCLEOTIDE SEQUENCE [LARGE SCALE GENOMIC DNA]</scope>
</reference>
<dbReference type="GO" id="GO:0006412">
    <property type="term" value="P:translation"/>
    <property type="evidence" value="ECO:0007669"/>
    <property type="project" value="InterPro"/>
</dbReference>
<sequence>MAKKKESKYYEAIGRRKEAVARIRLHLTDKDKSTDVGGMKVKAGEIFVNKKPITQVFPNQQAMNRYLLPLKLTNNENRFAVTIIVKGGGKSGQLDAIIHGLARAIEKVDKQTYRLVLKKRLLLRRDARVKERRKVGTGGKARRKKQSPKR</sequence>
<evidence type="ECO:0000256" key="3">
    <source>
        <dbReference type="ARBA" id="ARBA00023274"/>
    </source>
</evidence>
<keyword evidence="2 4" id="KW-0689">Ribosomal protein</keyword>
<dbReference type="PANTHER" id="PTHR21569:SF1">
    <property type="entry name" value="SMALL RIBOSOMAL SUBUNIT PROTEIN US9M"/>
    <property type="match status" value="1"/>
</dbReference>
<dbReference type="InterPro" id="IPR014721">
    <property type="entry name" value="Ribsml_uS5_D2-typ_fold_subgr"/>
</dbReference>
<organism evidence="7 8">
    <name type="scientific">Candidatus Roizmanbacteria bacterium RIFCSPLOWO2_01_FULL_37_16</name>
    <dbReference type="NCBI Taxonomy" id="1802058"/>
    <lineage>
        <taxon>Bacteria</taxon>
        <taxon>Candidatus Roizmaniibacteriota</taxon>
    </lineage>
</organism>
<dbReference type="PROSITE" id="PS00360">
    <property type="entry name" value="RIBOSOMAL_S9"/>
    <property type="match status" value="1"/>
</dbReference>
<evidence type="ECO:0000256" key="2">
    <source>
        <dbReference type="ARBA" id="ARBA00022980"/>
    </source>
</evidence>
<comment type="similarity">
    <text evidence="1 4">Belongs to the universal ribosomal protein uS9 family.</text>
</comment>
<dbReference type="Pfam" id="PF00380">
    <property type="entry name" value="Ribosomal_S9"/>
    <property type="match status" value="1"/>
</dbReference>
<feature type="region of interest" description="Disordered" evidence="6">
    <location>
        <begin position="131"/>
        <end position="150"/>
    </location>
</feature>
<proteinExistence type="inferred from homology"/>